<proteinExistence type="predicted"/>
<dbReference type="EMBL" id="MU854319">
    <property type="protein sequence ID" value="KAK4044363.1"/>
    <property type="molecule type" value="Genomic_DNA"/>
</dbReference>
<dbReference type="AlphaFoldDB" id="A0AAN6SW85"/>
<protein>
    <submittedName>
        <fullName evidence="1">Uncharacterized protein</fullName>
    </submittedName>
</protein>
<name>A0AAN6SW85_9PEZI</name>
<dbReference type="Proteomes" id="UP001303115">
    <property type="component" value="Unassembled WGS sequence"/>
</dbReference>
<keyword evidence="2" id="KW-1185">Reference proteome</keyword>
<sequence>MDAQPVEPEQSPPAATKKILALTQFHATLAATTQLLLATNHHHQHQHQHQQRNPTLPNTLAYLHLWCATLGFTWWYAAQCGFGGGTRGWVQTTG</sequence>
<organism evidence="1 2">
    <name type="scientific">Parachaetomium inaequale</name>
    <dbReference type="NCBI Taxonomy" id="2588326"/>
    <lineage>
        <taxon>Eukaryota</taxon>
        <taxon>Fungi</taxon>
        <taxon>Dikarya</taxon>
        <taxon>Ascomycota</taxon>
        <taxon>Pezizomycotina</taxon>
        <taxon>Sordariomycetes</taxon>
        <taxon>Sordariomycetidae</taxon>
        <taxon>Sordariales</taxon>
        <taxon>Chaetomiaceae</taxon>
        <taxon>Parachaetomium</taxon>
    </lineage>
</organism>
<evidence type="ECO:0000313" key="2">
    <source>
        <dbReference type="Proteomes" id="UP001303115"/>
    </source>
</evidence>
<comment type="caution">
    <text evidence="1">The sequence shown here is derived from an EMBL/GenBank/DDBJ whole genome shotgun (WGS) entry which is preliminary data.</text>
</comment>
<evidence type="ECO:0000313" key="1">
    <source>
        <dbReference type="EMBL" id="KAK4044363.1"/>
    </source>
</evidence>
<gene>
    <name evidence="1" type="ORF">C8A01DRAFT_31417</name>
</gene>
<accession>A0AAN6SW85</accession>
<reference evidence="2" key="1">
    <citation type="journal article" date="2023" name="Mol. Phylogenet. Evol.">
        <title>Genome-scale phylogeny and comparative genomics of the fungal order Sordariales.</title>
        <authorList>
            <person name="Hensen N."/>
            <person name="Bonometti L."/>
            <person name="Westerberg I."/>
            <person name="Brannstrom I.O."/>
            <person name="Guillou S."/>
            <person name="Cros-Aarteil S."/>
            <person name="Calhoun S."/>
            <person name="Haridas S."/>
            <person name="Kuo A."/>
            <person name="Mondo S."/>
            <person name="Pangilinan J."/>
            <person name="Riley R."/>
            <person name="LaButti K."/>
            <person name="Andreopoulos B."/>
            <person name="Lipzen A."/>
            <person name="Chen C."/>
            <person name="Yan M."/>
            <person name="Daum C."/>
            <person name="Ng V."/>
            <person name="Clum A."/>
            <person name="Steindorff A."/>
            <person name="Ohm R.A."/>
            <person name="Martin F."/>
            <person name="Silar P."/>
            <person name="Natvig D.O."/>
            <person name="Lalanne C."/>
            <person name="Gautier V."/>
            <person name="Ament-Velasquez S.L."/>
            <person name="Kruys A."/>
            <person name="Hutchinson M.I."/>
            <person name="Powell A.J."/>
            <person name="Barry K."/>
            <person name="Miller A.N."/>
            <person name="Grigoriev I.V."/>
            <person name="Debuchy R."/>
            <person name="Gladieux P."/>
            <person name="Hiltunen Thoren M."/>
            <person name="Johannesson H."/>
        </authorList>
    </citation>
    <scope>NUCLEOTIDE SEQUENCE [LARGE SCALE GENOMIC DNA]</scope>
    <source>
        <strain evidence="2">CBS 284.82</strain>
    </source>
</reference>